<dbReference type="SMART" id="SM00345">
    <property type="entry name" value="HTH_GNTR"/>
    <property type="match status" value="1"/>
</dbReference>
<keyword evidence="3" id="KW-0804">Transcription</keyword>
<dbReference type="InterPro" id="IPR008920">
    <property type="entry name" value="TF_FadR/GntR_C"/>
</dbReference>
<dbReference type="Proteomes" id="UP000824001">
    <property type="component" value="Unassembled WGS sequence"/>
</dbReference>
<dbReference type="SUPFAM" id="SSF46785">
    <property type="entry name" value="Winged helix' DNA-binding domain"/>
    <property type="match status" value="1"/>
</dbReference>
<dbReference type="GO" id="GO:0003677">
    <property type="term" value="F:DNA binding"/>
    <property type="evidence" value="ECO:0007669"/>
    <property type="project" value="UniProtKB-KW"/>
</dbReference>
<keyword evidence="1" id="KW-0805">Transcription regulation</keyword>
<evidence type="ECO:0000256" key="2">
    <source>
        <dbReference type="ARBA" id="ARBA00023125"/>
    </source>
</evidence>
<feature type="domain" description="HTH gntR-type" evidence="4">
    <location>
        <begin position="16"/>
        <end position="84"/>
    </location>
</feature>
<dbReference type="Pfam" id="PF07729">
    <property type="entry name" value="FCD"/>
    <property type="match status" value="1"/>
</dbReference>
<dbReference type="Gene3D" id="1.10.10.10">
    <property type="entry name" value="Winged helix-like DNA-binding domain superfamily/Winged helix DNA-binding domain"/>
    <property type="match status" value="1"/>
</dbReference>
<name>A0A9D1FBS6_9FIRM</name>
<dbReference type="PROSITE" id="PS50949">
    <property type="entry name" value="HTH_GNTR"/>
    <property type="match status" value="1"/>
</dbReference>
<evidence type="ECO:0000313" key="5">
    <source>
        <dbReference type="EMBL" id="HIS66117.1"/>
    </source>
</evidence>
<dbReference type="Pfam" id="PF00392">
    <property type="entry name" value="GntR"/>
    <property type="match status" value="1"/>
</dbReference>
<sequence>MNREKLESYLEKNPFAKLSDVVTQILYDEIVVLDIPPASKLNINQIATDLGISRTPVVEAINRLQAIGFVDTRPHASGFYVTDMNLRDMIDLYDARTAIECEAAALCAEKASAEAIAQMDSLAAEFKKAVPKLDGVRLKETDMPFHKLIVESSGNKYLIRSYNELLPNLKMYQGSWTKFINPGSTNPWSSQVVHQHVAIVSAIKLHIPTLARQSMADHIRSSLNFVAYCDDKGDPFAIFKRAPEKTRQAKE</sequence>
<dbReference type="InterPro" id="IPR000524">
    <property type="entry name" value="Tscrpt_reg_HTH_GntR"/>
</dbReference>
<dbReference type="SMART" id="SM00895">
    <property type="entry name" value="FCD"/>
    <property type="match status" value="1"/>
</dbReference>
<comment type="caution">
    <text evidence="5">The sequence shown here is derived from an EMBL/GenBank/DDBJ whole genome shotgun (WGS) entry which is preliminary data.</text>
</comment>
<evidence type="ECO:0000259" key="4">
    <source>
        <dbReference type="PROSITE" id="PS50949"/>
    </source>
</evidence>
<evidence type="ECO:0000256" key="3">
    <source>
        <dbReference type="ARBA" id="ARBA00023163"/>
    </source>
</evidence>
<dbReference type="AlphaFoldDB" id="A0A9D1FBS6"/>
<dbReference type="PANTHER" id="PTHR43537">
    <property type="entry name" value="TRANSCRIPTIONAL REGULATOR, GNTR FAMILY"/>
    <property type="match status" value="1"/>
</dbReference>
<dbReference type="InterPro" id="IPR036390">
    <property type="entry name" value="WH_DNA-bd_sf"/>
</dbReference>
<reference evidence="5" key="2">
    <citation type="journal article" date="2021" name="PeerJ">
        <title>Extensive microbial diversity within the chicken gut microbiome revealed by metagenomics and culture.</title>
        <authorList>
            <person name="Gilroy R."/>
            <person name="Ravi A."/>
            <person name="Getino M."/>
            <person name="Pursley I."/>
            <person name="Horton D.L."/>
            <person name="Alikhan N.F."/>
            <person name="Baker D."/>
            <person name="Gharbi K."/>
            <person name="Hall N."/>
            <person name="Watson M."/>
            <person name="Adriaenssens E.M."/>
            <person name="Foster-Nyarko E."/>
            <person name="Jarju S."/>
            <person name="Secka A."/>
            <person name="Antonio M."/>
            <person name="Oren A."/>
            <person name="Chaudhuri R.R."/>
            <person name="La Ragione R."/>
            <person name="Hildebrand F."/>
            <person name="Pallen M.J."/>
        </authorList>
    </citation>
    <scope>NUCLEOTIDE SEQUENCE</scope>
    <source>
        <strain evidence="5">ChiHjej10B9-9673</strain>
    </source>
</reference>
<dbReference type="SUPFAM" id="SSF48008">
    <property type="entry name" value="GntR ligand-binding domain-like"/>
    <property type="match status" value="1"/>
</dbReference>
<dbReference type="EMBL" id="DVJK01000029">
    <property type="protein sequence ID" value="HIS66117.1"/>
    <property type="molecule type" value="Genomic_DNA"/>
</dbReference>
<dbReference type="Gene3D" id="1.20.120.530">
    <property type="entry name" value="GntR ligand-binding domain-like"/>
    <property type="match status" value="1"/>
</dbReference>
<organism evidence="5 6">
    <name type="scientific">Candidatus Scatomorpha merdipullorum</name>
    <dbReference type="NCBI Taxonomy" id="2840927"/>
    <lineage>
        <taxon>Bacteria</taxon>
        <taxon>Bacillati</taxon>
        <taxon>Bacillota</taxon>
        <taxon>Clostridia</taxon>
        <taxon>Eubacteriales</taxon>
        <taxon>Candidatus Scatomorpha</taxon>
    </lineage>
</organism>
<dbReference type="GO" id="GO:0003700">
    <property type="term" value="F:DNA-binding transcription factor activity"/>
    <property type="evidence" value="ECO:0007669"/>
    <property type="project" value="InterPro"/>
</dbReference>
<keyword evidence="2" id="KW-0238">DNA-binding</keyword>
<proteinExistence type="predicted"/>
<dbReference type="PANTHER" id="PTHR43537:SF45">
    <property type="entry name" value="GNTR FAMILY REGULATORY PROTEIN"/>
    <property type="match status" value="1"/>
</dbReference>
<evidence type="ECO:0000313" key="6">
    <source>
        <dbReference type="Proteomes" id="UP000824001"/>
    </source>
</evidence>
<gene>
    <name evidence="5" type="ORF">IAC18_01005</name>
</gene>
<dbReference type="InterPro" id="IPR036388">
    <property type="entry name" value="WH-like_DNA-bd_sf"/>
</dbReference>
<accession>A0A9D1FBS6</accession>
<evidence type="ECO:0000256" key="1">
    <source>
        <dbReference type="ARBA" id="ARBA00023015"/>
    </source>
</evidence>
<reference evidence="5" key="1">
    <citation type="submission" date="2020-10" db="EMBL/GenBank/DDBJ databases">
        <authorList>
            <person name="Gilroy R."/>
        </authorList>
    </citation>
    <scope>NUCLEOTIDE SEQUENCE</scope>
    <source>
        <strain evidence="5">ChiHjej10B9-9673</strain>
    </source>
</reference>
<dbReference type="InterPro" id="IPR011711">
    <property type="entry name" value="GntR_C"/>
</dbReference>
<protein>
    <submittedName>
        <fullName evidence="5">GntR family transcriptional regulator</fullName>
    </submittedName>
</protein>